<reference evidence="2 3" key="1">
    <citation type="submission" date="2019-03" db="EMBL/GenBank/DDBJ databases">
        <title>Genomic Encyclopedia of Type Strains, Phase IV (KMG-IV): sequencing the most valuable type-strain genomes for metagenomic binning, comparative biology and taxonomic classification.</title>
        <authorList>
            <person name="Goeker M."/>
        </authorList>
    </citation>
    <scope>NUCLEOTIDE SEQUENCE [LARGE SCALE GENOMIC DNA]</scope>
    <source>
        <strain evidence="2 3">DSM 1709</strain>
    </source>
</reference>
<dbReference type="Gene3D" id="1.10.260.40">
    <property type="entry name" value="lambda repressor-like DNA-binding domains"/>
    <property type="match status" value="1"/>
</dbReference>
<accession>A0A4R2MGE6</accession>
<evidence type="ECO:0000313" key="3">
    <source>
        <dbReference type="Proteomes" id="UP000295106"/>
    </source>
</evidence>
<sequence>MKHQLSSLADLGREVARLRKAKGLTQKELGALTGMGQSTLARFETGQVAEFGARKLLRLLEVLGHGLAVTEERPQFTLDDALRVRRSEAAHDNPGSATTSFKEPL</sequence>
<dbReference type="InterPro" id="IPR001387">
    <property type="entry name" value="Cro/C1-type_HTH"/>
</dbReference>
<organism evidence="2 3">
    <name type="scientific">Rubrivivax gelatinosus</name>
    <name type="common">Rhodocyclus gelatinosus</name>
    <name type="synonym">Rhodopseudomonas gelatinosa</name>
    <dbReference type="NCBI Taxonomy" id="28068"/>
    <lineage>
        <taxon>Bacteria</taxon>
        <taxon>Pseudomonadati</taxon>
        <taxon>Pseudomonadota</taxon>
        <taxon>Betaproteobacteria</taxon>
        <taxon>Burkholderiales</taxon>
        <taxon>Sphaerotilaceae</taxon>
        <taxon>Rubrivivax</taxon>
    </lineage>
</organism>
<proteinExistence type="predicted"/>
<dbReference type="CDD" id="cd00093">
    <property type="entry name" value="HTH_XRE"/>
    <property type="match status" value="1"/>
</dbReference>
<dbReference type="RefSeq" id="WP_132644516.1">
    <property type="nucleotide sequence ID" value="NZ_CP181386.1"/>
</dbReference>
<dbReference type="SUPFAM" id="SSF47413">
    <property type="entry name" value="lambda repressor-like DNA-binding domains"/>
    <property type="match status" value="1"/>
</dbReference>
<name>A0A4R2MGE6_RUBGE</name>
<dbReference type="SMART" id="SM00530">
    <property type="entry name" value="HTH_XRE"/>
    <property type="match status" value="1"/>
</dbReference>
<dbReference type="InterPro" id="IPR010982">
    <property type="entry name" value="Lambda_DNA-bd_dom_sf"/>
</dbReference>
<gene>
    <name evidence="2" type="ORF">EV684_101393</name>
</gene>
<dbReference type="Proteomes" id="UP000295106">
    <property type="component" value="Unassembled WGS sequence"/>
</dbReference>
<evidence type="ECO:0000313" key="2">
    <source>
        <dbReference type="EMBL" id="TCP05521.1"/>
    </source>
</evidence>
<protein>
    <submittedName>
        <fullName evidence="2">HTH-type transcriptional regulator/antitoxin HipB</fullName>
    </submittedName>
</protein>
<dbReference type="AlphaFoldDB" id="A0A4R2MGE6"/>
<feature type="domain" description="HTH cro/C1-type" evidence="1">
    <location>
        <begin position="15"/>
        <end position="64"/>
    </location>
</feature>
<dbReference type="GO" id="GO:0003677">
    <property type="term" value="F:DNA binding"/>
    <property type="evidence" value="ECO:0007669"/>
    <property type="project" value="InterPro"/>
</dbReference>
<dbReference type="EMBL" id="SLXD01000001">
    <property type="protein sequence ID" value="TCP05521.1"/>
    <property type="molecule type" value="Genomic_DNA"/>
</dbReference>
<dbReference type="Pfam" id="PF13560">
    <property type="entry name" value="HTH_31"/>
    <property type="match status" value="1"/>
</dbReference>
<dbReference type="PROSITE" id="PS50943">
    <property type="entry name" value="HTH_CROC1"/>
    <property type="match status" value="1"/>
</dbReference>
<dbReference type="OrthoDB" id="8906385at2"/>
<dbReference type="GeneID" id="99687120"/>
<evidence type="ECO:0000259" key="1">
    <source>
        <dbReference type="PROSITE" id="PS50943"/>
    </source>
</evidence>
<comment type="caution">
    <text evidence="2">The sequence shown here is derived from an EMBL/GenBank/DDBJ whole genome shotgun (WGS) entry which is preliminary data.</text>
</comment>